<accession>A0A1L5PB59</accession>
<dbReference type="RefSeq" id="WP_004680484.1">
    <property type="nucleotide sequence ID" value="NZ_CP017243.1"/>
</dbReference>
<dbReference type="EMBL" id="CP017243">
    <property type="protein sequence ID" value="APO77310.1"/>
    <property type="molecule type" value="Genomic_DNA"/>
</dbReference>
<dbReference type="InterPro" id="IPR027802">
    <property type="entry name" value="Multi-ubiquitin_dom"/>
</dbReference>
<proteinExistence type="predicted"/>
<feature type="domain" description="Multi-ubiquitin" evidence="1">
    <location>
        <begin position="146"/>
        <end position="216"/>
    </location>
</feature>
<sequence length="219" mass="24485">MVKDNKKFEFTVDGAIYSIGDKVMDGSQIRETAGKVPASEFVLIQIVEKSGRSIGLEDEVKFAPGETAVFRTFESDRVYNFTVDERGWEWGEGAIAAADLYRYADIDEDRELVLDSDGDTIIPVDGKIDLSGKGVERVRSREPKTVTIKVNGRPRTVEKRRHSYREIAAIAYPNPDFENFNYTTTYLHGVGGAEGDLVEGESIMVKNGMVFNVRRSDKS</sequence>
<feature type="domain" description="Multi-ubiquitin" evidence="1">
    <location>
        <begin position="8"/>
        <end position="65"/>
    </location>
</feature>
<gene>
    <name evidence="2" type="ORF">AM571_PB00012</name>
</gene>
<name>A0A1L5PB59_RHIET</name>
<dbReference type="AlphaFoldDB" id="A0A1L5PB59"/>
<geneLocation type="plasmid" evidence="3">
    <name>prsp8c3b</name>
</geneLocation>
<keyword evidence="2" id="KW-0614">Plasmid</keyword>
<evidence type="ECO:0000313" key="2">
    <source>
        <dbReference type="EMBL" id="APO77310.1"/>
    </source>
</evidence>
<reference evidence="2 3" key="1">
    <citation type="submission" date="2016-09" db="EMBL/GenBank/DDBJ databases">
        <title>The complete genome sequences of Rhizobium gallicum, symbiovars gallicum and phaseoli, symbionts associated to common bean (Phaseolus vulgaris).</title>
        <authorList>
            <person name="Bustos P."/>
            <person name="Santamaria R.I."/>
            <person name="Perez-Carrascal O.M."/>
            <person name="Juarez S."/>
            <person name="Lozano L."/>
            <person name="Martinez-Flores I."/>
            <person name="Martinez-Romero E."/>
            <person name="Cevallos M."/>
            <person name="Romero D."/>
            <person name="Davila G."/>
            <person name="Gonzalez V."/>
        </authorList>
    </citation>
    <scope>NUCLEOTIDE SEQUENCE [LARGE SCALE GENOMIC DNA]</scope>
    <source>
        <strain evidence="2 3">8C-3</strain>
        <plasmid evidence="3">Plasmid prsp8c3b</plasmid>
    </source>
</reference>
<dbReference type="Proteomes" id="UP000185109">
    <property type="component" value="Plasmid pRsp8C3b"/>
</dbReference>
<evidence type="ECO:0000259" key="1">
    <source>
        <dbReference type="Pfam" id="PF14452"/>
    </source>
</evidence>
<evidence type="ECO:0000313" key="3">
    <source>
        <dbReference type="Proteomes" id="UP000185109"/>
    </source>
</evidence>
<organism evidence="2 3">
    <name type="scientific">Rhizobium etli 8C-3</name>
    <dbReference type="NCBI Taxonomy" id="538025"/>
    <lineage>
        <taxon>Bacteria</taxon>
        <taxon>Pseudomonadati</taxon>
        <taxon>Pseudomonadota</taxon>
        <taxon>Alphaproteobacteria</taxon>
        <taxon>Hyphomicrobiales</taxon>
        <taxon>Rhizobiaceae</taxon>
        <taxon>Rhizobium/Agrobacterium group</taxon>
        <taxon>Rhizobium</taxon>
    </lineage>
</organism>
<protein>
    <recommendedName>
        <fullName evidence="1">Multi-ubiquitin domain-containing protein</fullName>
    </recommendedName>
</protein>
<dbReference type="Pfam" id="PF14452">
    <property type="entry name" value="Multi_ubiq"/>
    <property type="match status" value="2"/>
</dbReference>